<evidence type="ECO:0000259" key="5">
    <source>
        <dbReference type="PROSITE" id="PS51194"/>
    </source>
</evidence>
<dbReference type="InterPro" id="IPR027417">
    <property type="entry name" value="P-loop_NTPase"/>
</dbReference>
<dbReference type="Proteomes" id="UP000247409">
    <property type="component" value="Unassembled WGS sequence"/>
</dbReference>
<dbReference type="AlphaFoldDB" id="A0A2V3IUU8"/>
<gene>
    <name evidence="6" type="ORF">BWQ96_04326</name>
</gene>
<feature type="domain" description="Helicase C-terminal" evidence="5">
    <location>
        <begin position="13"/>
        <end position="213"/>
    </location>
</feature>
<dbReference type="GO" id="GO:0016787">
    <property type="term" value="F:hydrolase activity"/>
    <property type="evidence" value="ECO:0007669"/>
    <property type="project" value="UniProtKB-KW"/>
</dbReference>
<dbReference type="CDD" id="cd18787">
    <property type="entry name" value="SF2_C_DEAD"/>
    <property type="match status" value="1"/>
</dbReference>
<dbReference type="EMBL" id="NBIV01000050">
    <property type="protein sequence ID" value="PXF45891.1"/>
    <property type="molecule type" value="Genomic_DNA"/>
</dbReference>
<dbReference type="STRING" id="448386.A0A2V3IUU8"/>
<comment type="caution">
    <text evidence="6">The sequence shown here is derived from an EMBL/GenBank/DDBJ whole genome shotgun (WGS) entry which is preliminary data.</text>
</comment>
<proteinExistence type="predicted"/>
<keyword evidence="7" id="KW-1185">Reference proteome</keyword>
<accession>A0A2V3IUU8</accession>
<dbReference type="OrthoDB" id="10265785at2759"/>
<evidence type="ECO:0000313" key="6">
    <source>
        <dbReference type="EMBL" id="PXF45891.1"/>
    </source>
</evidence>
<sequence>MRSQTMKKLKLVALRQVIDAHDMTQAMIFVRTQQDGENVESFLIQCSGFSPQEVNSHRFRGRRDTGPEVEYSCAVLHGGKRQEERNEALAAFKAGEVRFLICTDVAARGIDIVGLPYLVNVCLPDKSENYIHRVGRVGRAERHGLAVSLVSAQKEAVWFHTCNKARMGVCNNRKLVSVGGCVLWQNEPKMLEEIEERLNGRIEELGPDFKRKNADAGPRLYGTRVGEVQVNQQTAKHVEELQPAVRELVKLEEEAQASFFSLQLQYSKDVSVGRSGVVH</sequence>
<dbReference type="SUPFAM" id="SSF52540">
    <property type="entry name" value="P-loop containing nucleoside triphosphate hydrolases"/>
    <property type="match status" value="1"/>
</dbReference>
<name>A0A2V3IUU8_9FLOR</name>
<dbReference type="GO" id="GO:0005829">
    <property type="term" value="C:cytosol"/>
    <property type="evidence" value="ECO:0007669"/>
    <property type="project" value="TreeGrafter"/>
</dbReference>
<keyword evidence="1" id="KW-0547">Nucleotide-binding</keyword>
<dbReference type="InterPro" id="IPR001650">
    <property type="entry name" value="Helicase_C-like"/>
</dbReference>
<keyword evidence="3 6" id="KW-0347">Helicase</keyword>
<protein>
    <submittedName>
        <fullName evidence="6">ATP-dependent RNA helicase DDX1</fullName>
    </submittedName>
</protein>
<dbReference type="InterPro" id="IPR050079">
    <property type="entry name" value="DEAD_box_RNA_helicase"/>
</dbReference>
<organism evidence="6 7">
    <name type="scientific">Gracilariopsis chorda</name>
    <dbReference type="NCBI Taxonomy" id="448386"/>
    <lineage>
        <taxon>Eukaryota</taxon>
        <taxon>Rhodophyta</taxon>
        <taxon>Florideophyceae</taxon>
        <taxon>Rhodymeniophycidae</taxon>
        <taxon>Gracilariales</taxon>
        <taxon>Gracilariaceae</taxon>
        <taxon>Gracilariopsis</taxon>
    </lineage>
</organism>
<evidence type="ECO:0000256" key="4">
    <source>
        <dbReference type="ARBA" id="ARBA00022840"/>
    </source>
</evidence>
<dbReference type="Gene3D" id="3.40.50.300">
    <property type="entry name" value="P-loop containing nucleotide triphosphate hydrolases"/>
    <property type="match status" value="1"/>
</dbReference>
<evidence type="ECO:0000313" key="7">
    <source>
        <dbReference type="Proteomes" id="UP000247409"/>
    </source>
</evidence>
<dbReference type="PROSITE" id="PS51194">
    <property type="entry name" value="HELICASE_CTER"/>
    <property type="match status" value="1"/>
</dbReference>
<evidence type="ECO:0000256" key="1">
    <source>
        <dbReference type="ARBA" id="ARBA00022741"/>
    </source>
</evidence>
<dbReference type="GO" id="GO:0005524">
    <property type="term" value="F:ATP binding"/>
    <property type="evidence" value="ECO:0007669"/>
    <property type="project" value="UniProtKB-KW"/>
</dbReference>
<reference evidence="6 7" key="1">
    <citation type="journal article" date="2018" name="Mol. Biol. Evol.">
        <title>Analysis of the draft genome of the red seaweed Gracilariopsis chorda provides insights into genome size evolution in Rhodophyta.</title>
        <authorList>
            <person name="Lee J."/>
            <person name="Yang E.C."/>
            <person name="Graf L."/>
            <person name="Yang J.H."/>
            <person name="Qiu H."/>
            <person name="Zel Zion U."/>
            <person name="Chan C.X."/>
            <person name="Stephens T.G."/>
            <person name="Weber A.P.M."/>
            <person name="Boo G.H."/>
            <person name="Boo S.M."/>
            <person name="Kim K.M."/>
            <person name="Shin Y."/>
            <person name="Jung M."/>
            <person name="Lee S.J."/>
            <person name="Yim H.S."/>
            <person name="Lee J.H."/>
            <person name="Bhattacharya D."/>
            <person name="Yoon H.S."/>
        </authorList>
    </citation>
    <scope>NUCLEOTIDE SEQUENCE [LARGE SCALE GENOMIC DNA]</scope>
    <source>
        <strain evidence="6 7">SKKU-2015</strain>
        <tissue evidence="6">Whole body</tissue>
    </source>
</reference>
<evidence type="ECO:0000256" key="2">
    <source>
        <dbReference type="ARBA" id="ARBA00022801"/>
    </source>
</evidence>
<dbReference type="PANTHER" id="PTHR47959">
    <property type="entry name" value="ATP-DEPENDENT RNA HELICASE RHLE-RELATED"/>
    <property type="match status" value="1"/>
</dbReference>
<dbReference type="GO" id="GO:0003724">
    <property type="term" value="F:RNA helicase activity"/>
    <property type="evidence" value="ECO:0007669"/>
    <property type="project" value="TreeGrafter"/>
</dbReference>
<dbReference type="PANTHER" id="PTHR47959:SF13">
    <property type="entry name" value="ATP-DEPENDENT RNA HELICASE RHLE"/>
    <property type="match status" value="1"/>
</dbReference>
<dbReference type="SMART" id="SM00490">
    <property type="entry name" value="HELICc"/>
    <property type="match status" value="1"/>
</dbReference>
<keyword evidence="2" id="KW-0378">Hydrolase</keyword>
<dbReference type="Pfam" id="PF00271">
    <property type="entry name" value="Helicase_C"/>
    <property type="match status" value="1"/>
</dbReference>
<keyword evidence="4" id="KW-0067">ATP-binding</keyword>
<evidence type="ECO:0000256" key="3">
    <source>
        <dbReference type="ARBA" id="ARBA00022806"/>
    </source>
</evidence>